<comment type="caution">
    <text evidence="2">The sequence shown here is derived from an EMBL/GenBank/DDBJ whole genome shotgun (WGS) entry which is preliminary data.</text>
</comment>
<organism evidence="2 3">
    <name type="scientific">Litorivivens lipolytica</name>
    <dbReference type="NCBI Taxonomy" id="1524264"/>
    <lineage>
        <taxon>Bacteria</taxon>
        <taxon>Pseudomonadati</taxon>
        <taxon>Pseudomonadota</taxon>
        <taxon>Gammaproteobacteria</taxon>
        <taxon>Litorivivens</taxon>
    </lineage>
</organism>
<dbReference type="InterPro" id="IPR035439">
    <property type="entry name" value="UPF0145_dom_sf"/>
</dbReference>
<evidence type="ECO:0000256" key="1">
    <source>
        <dbReference type="ARBA" id="ARBA00010751"/>
    </source>
</evidence>
<evidence type="ECO:0000313" key="3">
    <source>
        <dbReference type="Proteomes" id="UP000537130"/>
    </source>
</evidence>
<proteinExistence type="inferred from homology"/>
<dbReference type="PANTHER" id="PTHR34068:SF2">
    <property type="entry name" value="UPF0145 PROTEIN SCO3412"/>
    <property type="match status" value="1"/>
</dbReference>
<dbReference type="Pfam" id="PF01906">
    <property type="entry name" value="YbjQ_1"/>
    <property type="match status" value="1"/>
</dbReference>
<reference evidence="2 3" key="1">
    <citation type="submission" date="2020-08" db="EMBL/GenBank/DDBJ databases">
        <title>Genomic Encyclopedia of Type Strains, Phase III (KMG-III): the genomes of soil and plant-associated and newly described type strains.</title>
        <authorList>
            <person name="Whitman W."/>
        </authorList>
    </citation>
    <scope>NUCLEOTIDE SEQUENCE [LARGE SCALE GENOMIC DNA]</scope>
    <source>
        <strain evidence="2 3">CECT 8654</strain>
    </source>
</reference>
<dbReference type="Gene3D" id="3.30.110.70">
    <property type="entry name" value="Hypothetical protein apc22750. Chain B"/>
    <property type="match status" value="1"/>
</dbReference>
<dbReference type="AlphaFoldDB" id="A0A7W4W6L7"/>
<sequence>MIDLIVFLVLLALGYVFGRFAESRHFKSIQQREQEFAGVLAFSERLPPPSMAHREVALVGGNVVISVDYFKMIAAGLRSLFGGRVRAFESLTERARREALLRMKQEARDLGAQMVVNVKLETASISKGNKGQVGAVEVYAYGTALIEQALT</sequence>
<gene>
    <name evidence="2" type="ORF">FHR99_002717</name>
</gene>
<dbReference type="SUPFAM" id="SSF117782">
    <property type="entry name" value="YbjQ-like"/>
    <property type="match status" value="1"/>
</dbReference>
<comment type="similarity">
    <text evidence="1">Belongs to the UPF0145 family.</text>
</comment>
<name>A0A7W4W6L7_9GAMM</name>
<keyword evidence="3" id="KW-1185">Reference proteome</keyword>
<accession>A0A7W4W6L7</accession>
<evidence type="ECO:0000313" key="2">
    <source>
        <dbReference type="EMBL" id="MBB3048443.1"/>
    </source>
</evidence>
<dbReference type="InterPro" id="IPR002765">
    <property type="entry name" value="UPF0145_YbjQ-like"/>
</dbReference>
<dbReference type="RefSeq" id="WP_183411226.1">
    <property type="nucleotide sequence ID" value="NZ_JACHWY010000003.1"/>
</dbReference>
<protein>
    <submittedName>
        <fullName evidence="2">Uncharacterized protein YbjQ (UPF0145 family)</fullName>
    </submittedName>
</protein>
<dbReference type="EMBL" id="JACHWY010000003">
    <property type="protein sequence ID" value="MBB3048443.1"/>
    <property type="molecule type" value="Genomic_DNA"/>
</dbReference>
<dbReference type="Proteomes" id="UP000537130">
    <property type="component" value="Unassembled WGS sequence"/>
</dbReference>
<dbReference type="PANTHER" id="PTHR34068">
    <property type="entry name" value="UPF0145 PROTEIN YBJQ"/>
    <property type="match status" value="1"/>
</dbReference>